<evidence type="ECO:0000313" key="2">
    <source>
        <dbReference type="Proteomes" id="UP001154282"/>
    </source>
</evidence>
<evidence type="ECO:0000313" key="1">
    <source>
        <dbReference type="EMBL" id="CAI0625590.1"/>
    </source>
</evidence>
<gene>
    <name evidence="1" type="ORF">LITE_LOCUS50502</name>
</gene>
<protein>
    <submittedName>
        <fullName evidence="1">Uncharacterized protein</fullName>
    </submittedName>
</protein>
<reference evidence="1" key="1">
    <citation type="submission" date="2022-08" db="EMBL/GenBank/DDBJ databases">
        <authorList>
            <person name="Gutierrez-Valencia J."/>
        </authorList>
    </citation>
    <scope>NUCLEOTIDE SEQUENCE</scope>
</reference>
<proteinExistence type="predicted"/>
<keyword evidence="2" id="KW-1185">Reference proteome</keyword>
<organism evidence="1 2">
    <name type="scientific">Linum tenue</name>
    <dbReference type="NCBI Taxonomy" id="586396"/>
    <lineage>
        <taxon>Eukaryota</taxon>
        <taxon>Viridiplantae</taxon>
        <taxon>Streptophyta</taxon>
        <taxon>Embryophyta</taxon>
        <taxon>Tracheophyta</taxon>
        <taxon>Spermatophyta</taxon>
        <taxon>Magnoliopsida</taxon>
        <taxon>eudicotyledons</taxon>
        <taxon>Gunneridae</taxon>
        <taxon>Pentapetalae</taxon>
        <taxon>rosids</taxon>
        <taxon>fabids</taxon>
        <taxon>Malpighiales</taxon>
        <taxon>Linaceae</taxon>
        <taxon>Linum</taxon>
    </lineage>
</organism>
<dbReference type="AlphaFoldDB" id="A0AAV0RYI3"/>
<feature type="non-terminal residue" evidence="1">
    <location>
        <position position="1"/>
    </location>
</feature>
<comment type="caution">
    <text evidence="1">The sequence shown here is derived from an EMBL/GenBank/DDBJ whole genome shotgun (WGS) entry which is preliminary data.</text>
</comment>
<dbReference type="EMBL" id="CAMGYJ010000011">
    <property type="protein sequence ID" value="CAI0625590.1"/>
    <property type="molecule type" value="Genomic_DNA"/>
</dbReference>
<dbReference type="Proteomes" id="UP001154282">
    <property type="component" value="Unassembled WGS sequence"/>
</dbReference>
<name>A0AAV0RYI3_9ROSI</name>
<accession>A0AAV0RYI3</accession>
<feature type="non-terminal residue" evidence="1">
    <location>
        <position position="81"/>
    </location>
</feature>
<sequence>LSLNQEVEGTSLSGTIIGRRPRSSVLTTQELLLLLSNLPLGSTTWPPSLIMRITWIPNQEKRFSVSSAYEQLTIEKFHGFQ</sequence>